<proteinExistence type="predicted"/>
<organism evidence="2 3">
    <name type="scientific">Candidatus Gottesmanbacteria bacterium RBG_16_43_7</name>
    <dbReference type="NCBI Taxonomy" id="1798373"/>
    <lineage>
        <taxon>Bacteria</taxon>
        <taxon>Candidatus Gottesmaniibacteriota</taxon>
    </lineage>
</organism>
<gene>
    <name evidence="2" type="ORF">A2154_04275</name>
</gene>
<comment type="caution">
    <text evidence="2">The sequence shown here is derived from an EMBL/GenBank/DDBJ whole genome shotgun (WGS) entry which is preliminary data.</text>
</comment>
<dbReference type="EMBL" id="MFJC01000038">
    <property type="protein sequence ID" value="OGG08929.1"/>
    <property type="molecule type" value="Genomic_DNA"/>
</dbReference>
<accession>A0A1F5Z8Y2</accession>
<protein>
    <submittedName>
        <fullName evidence="2">Uncharacterized protein</fullName>
    </submittedName>
</protein>
<evidence type="ECO:0000313" key="2">
    <source>
        <dbReference type="EMBL" id="OGG08929.1"/>
    </source>
</evidence>
<reference evidence="2 3" key="1">
    <citation type="journal article" date="2016" name="Nat. Commun.">
        <title>Thousands of microbial genomes shed light on interconnected biogeochemical processes in an aquifer system.</title>
        <authorList>
            <person name="Anantharaman K."/>
            <person name="Brown C.T."/>
            <person name="Hug L.A."/>
            <person name="Sharon I."/>
            <person name="Castelle C.J."/>
            <person name="Probst A.J."/>
            <person name="Thomas B.C."/>
            <person name="Singh A."/>
            <person name="Wilkins M.J."/>
            <person name="Karaoz U."/>
            <person name="Brodie E.L."/>
            <person name="Williams K.H."/>
            <person name="Hubbard S.S."/>
            <person name="Banfield J.F."/>
        </authorList>
    </citation>
    <scope>NUCLEOTIDE SEQUENCE [LARGE SCALE GENOMIC DNA]</scope>
</reference>
<evidence type="ECO:0000313" key="3">
    <source>
        <dbReference type="Proteomes" id="UP000176854"/>
    </source>
</evidence>
<sequence length="645" mass="72993">MTALRILVAIIVKSISGKIIVRSFSSVCQFDMIKYSNTDMNKYFIYRIVIFFCLLLLISNFQKVNAEYTKQADVVDENFNVSITTQILIDIFGDAMRNILSVSWHDRDKVNIPNFGYYSFIQEKGYLRTALSEFQYDHENQPKLVRERTSDWVVSRTSVLCPENTPSNKTMYSQNAEDHKLLDWIMPAVNSFYNVKAPTYGNFEKDSETVAPDAALSRCGDSNSGAELKTQELDTFECNPYRIFSCRIDILNLIRRAALGIWIKYAQHNEIRGACNTGFCEEELLNRMPYDQASRSEYGRYGLANLADVGFEFETDEKHAVKDNTYRTPLDIGTIKSYFALLKKQFDDFNLFNCAITLSEHQPLYLPITKWNCKYPPKTKKVLAAPPRVTPTPDPIVSNDITGPPPPEATIMDFPPIDHQDIPDFCQEIGPDPNSTVPIEYLAVTVFAESRNGALPIDTQRLIANVIYNRAVTGEAVPFTAADTILYQSMYDDAPSSYPPPTGNQETNAELAYNQCLRDPHECPDQAARYQNTLNIMTQVCIDRHNGIPDPTNDSIFFSLQNDLTRTGVTFATPEELREWLEANSQYHQQEIDTGFQYLVAPVAPNQSWISGNHTQVNSWGGNVFYSGNDSCVTDALCGYGRPGR</sequence>
<keyword evidence="1" id="KW-1133">Transmembrane helix</keyword>
<dbReference type="AlphaFoldDB" id="A0A1F5Z8Y2"/>
<name>A0A1F5Z8Y2_9BACT</name>
<evidence type="ECO:0000256" key="1">
    <source>
        <dbReference type="SAM" id="Phobius"/>
    </source>
</evidence>
<keyword evidence="1" id="KW-0472">Membrane</keyword>
<keyword evidence="1" id="KW-0812">Transmembrane</keyword>
<dbReference type="Proteomes" id="UP000176854">
    <property type="component" value="Unassembled WGS sequence"/>
</dbReference>
<feature type="transmembrane region" description="Helical" evidence="1">
    <location>
        <begin position="44"/>
        <end position="61"/>
    </location>
</feature>